<organism evidence="5 6">
    <name type="scientific">Actinocrispum wychmicini</name>
    <dbReference type="NCBI Taxonomy" id="1213861"/>
    <lineage>
        <taxon>Bacteria</taxon>
        <taxon>Bacillati</taxon>
        <taxon>Actinomycetota</taxon>
        <taxon>Actinomycetes</taxon>
        <taxon>Pseudonocardiales</taxon>
        <taxon>Pseudonocardiaceae</taxon>
        <taxon>Actinocrispum</taxon>
    </lineage>
</organism>
<proteinExistence type="predicted"/>
<dbReference type="AlphaFoldDB" id="A0A4V2S6I5"/>
<dbReference type="Pfam" id="PF07729">
    <property type="entry name" value="FCD"/>
    <property type="match status" value="1"/>
</dbReference>
<evidence type="ECO:0000256" key="3">
    <source>
        <dbReference type="ARBA" id="ARBA00023163"/>
    </source>
</evidence>
<dbReference type="OrthoDB" id="3677297at2"/>
<dbReference type="Proteomes" id="UP000295680">
    <property type="component" value="Unassembled WGS sequence"/>
</dbReference>
<dbReference type="InterPro" id="IPR036388">
    <property type="entry name" value="WH-like_DNA-bd_sf"/>
</dbReference>
<accession>A0A4V2S6I5</accession>
<dbReference type="RefSeq" id="WP_132121890.1">
    <property type="nucleotide sequence ID" value="NZ_SLWS01000007.1"/>
</dbReference>
<dbReference type="PANTHER" id="PTHR43537">
    <property type="entry name" value="TRANSCRIPTIONAL REGULATOR, GNTR FAMILY"/>
    <property type="match status" value="1"/>
</dbReference>
<gene>
    <name evidence="5" type="ORF">EV192_107223</name>
</gene>
<dbReference type="Pfam" id="PF08461">
    <property type="entry name" value="WHD_RNase_R"/>
    <property type="match status" value="1"/>
</dbReference>
<feature type="domain" description="GntR C-terminal" evidence="4">
    <location>
        <begin position="101"/>
        <end position="221"/>
    </location>
</feature>
<dbReference type="SUPFAM" id="SSF48008">
    <property type="entry name" value="GntR ligand-binding domain-like"/>
    <property type="match status" value="1"/>
</dbReference>
<sequence>MQHTPPITSALLAALSTQAGPLGARAAAGYLRDRGFDVSESTVSRLLRELDDQGLTQPLGKKGRVLTEEGRRSAANLLLDSRRSASFAKALNLRDVQDLVDHLAGRRGIEREAARAAALRAQPEEIAQLRSMMETTGSGRWQERLGFHRAIGHASHNKQIQAVTSTLFDERLDPLEHLLILIGIKQEALVRWDKEHRDIVSSISERDPDGAERLMVVHLDGMIRDTEHFANSGNAHVIHALLAEIEPA</sequence>
<dbReference type="InterPro" id="IPR013668">
    <property type="entry name" value="RNase_R_HTH_12"/>
</dbReference>
<evidence type="ECO:0000259" key="4">
    <source>
        <dbReference type="SMART" id="SM00895"/>
    </source>
</evidence>
<dbReference type="SMART" id="SM00895">
    <property type="entry name" value="FCD"/>
    <property type="match status" value="1"/>
</dbReference>
<comment type="caution">
    <text evidence="5">The sequence shown here is derived from an EMBL/GenBank/DDBJ whole genome shotgun (WGS) entry which is preliminary data.</text>
</comment>
<evidence type="ECO:0000313" key="6">
    <source>
        <dbReference type="Proteomes" id="UP000295680"/>
    </source>
</evidence>
<dbReference type="EMBL" id="SLWS01000007">
    <property type="protein sequence ID" value="TCO55800.1"/>
    <property type="molecule type" value="Genomic_DNA"/>
</dbReference>
<evidence type="ECO:0000313" key="5">
    <source>
        <dbReference type="EMBL" id="TCO55800.1"/>
    </source>
</evidence>
<dbReference type="Gene3D" id="1.10.10.10">
    <property type="entry name" value="Winged helix-like DNA-binding domain superfamily/Winged helix DNA-binding domain"/>
    <property type="match status" value="1"/>
</dbReference>
<keyword evidence="3" id="KW-0804">Transcription</keyword>
<dbReference type="InterPro" id="IPR008920">
    <property type="entry name" value="TF_FadR/GntR_C"/>
</dbReference>
<dbReference type="InterPro" id="IPR011711">
    <property type="entry name" value="GntR_C"/>
</dbReference>
<name>A0A4V2S6I5_9PSEU</name>
<evidence type="ECO:0000256" key="1">
    <source>
        <dbReference type="ARBA" id="ARBA00023015"/>
    </source>
</evidence>
<keyword evidence="2 5" id="KW-0238">DNA-binding</keyword>
<keyword evidence="1" id="KW-0805">Transcription regulation</keyword>
<dbReference type="GO" id="GO:0003677">
    <property type="term" value="F:DNA binding"/>
    <property type="evidence" value="ECO:0007669"/>
    <property type="project" value="UniProtKB-KW"/>
</dbReference>
<keyword evidence="6" id="KW-1185">Reference proteome</keyword>
<reference evidence="5 6" key="1">
    <citation type="submission" date="2019-03" db="EMBL/GenBank/DDBJ databases">
        <title>Genomic Encyclopedia of Type Strains, Phase IV (KMG-IV): sequencing the most valuable type-strain genomes for metagenomic binning, comparative biology and taxonomic classification.</title>
        <authorList>
            <person name="Goeker M."/>
        </authorList>
    </citation>
    <scope>NUCLEOTIDE SEQUENCE [LARGE SCALE GENOMIC DNA]</scope>
    <source>
        <strain evidence="5 6">DSM 45934</strain>
    </source>
</reference>
<protein>
    <submittedName>
        <fullName evidence="5">DNA-binding FadR family transcriptional regulator</fullName>
    </submittedName>
</protein>
<dbReference type="Gene3D" id="1.20.120.530">
    <property type="entry name" value="GntR ligand-binding domain-like"/>
    <property type="match status" value="1"/>
</dbReference>
<dbReference type="PANTHER" id="PTHR43537:SF45">
    <property type="entry name" value="GNTR FAMILY REGULATORY PROTEIN"/>
    <property type="match status" value="1"/>
</dbReference>
<evidence type="ECO:0000256" key="2">
    <source>
        <dbReference type="ARBA" id="ARBA00023125"/>
    </source>
</evidence>